<keyword evidence="2" id="KW-1185">Reference proteome</keyword>
<accession>A0A4Q9GKK0</accession>
<evidence type="ECO:0000313" key="1">
    <source>
        <dbReference type="EMBL" id="TBN54722.1"/>
    </source>
</evidence>
<dbReference type="AlphaFoldDB" id="A0A4Q9GKK0"/>
<comment type="caution">
    <text evidence="1">The sequence shown here is derived from an EMBL/GenBank/DDBJ whole genome shotgun (WGS) entry which is preliminary data.</text>
</comment>
<dbReference type="OrthoDB" id="8213325at2"/>
<proteinExistence type="predicted"/>
<dbReference type="Proteomes" id="UP000291613">
    <property type="component" value="Unassembled WGS sequence"/>
</dbReference>
<sequence>MLTVVTPAASNLLTTVERARSLLGLGADVGTATALGRHIATASRVIADYCRRPFGVETLKQWGEGDVLNGIAFARTPVRSIASVSIGNADLGPDEYAIDTASGSLLRIGEHDVVLCWWTAPTIIYDAGYQLPTDSDAGDLPEPVERAAIILAGTYLAGAGRDPLLKSEDIDGVASASWYVPGAADQVLVPEVAQLLAPYRTFWP</sequence>
<dbReference type="EMBL" id="SIUB01000001">
    <property type="protein sequence ID" value="TBN54722.1"/>
    <property type="molecule type" value="Genomic_DNA"/>
</dbReference>
<protein>
    <recommendedName>
        <fullName evidence="3">Phage gp6-like head-tail connector protein</fullName>
    </recommendedName>
</protein>
<dbReference type="RefSeq" id="WP_131000974.1">
    <property type="nucleotide sequence ID" value="NZ_JBHSZR010000002.1"/>
</dbReference>
<gene>
    <name evidence="1" type="ORF">EYR15_00700</name>
</gene>
<organism evidence="1 2">
    <name type="scientific">Hansschlegelia quercus</name>
    <dbReference type="NCBI Taxonomy" id="2528245"/>
    <lineage>
        <taxon>Bacteria</taxon>
        <taxon>Pseudomonadati</taxon>
        <taxon>Pseudomonadota</taxon>
        <taxon>Alphaproteobacteria</taxon>
        <taxon>Hyphomicrobiales</taxon>
        <taxon>Methylopilaceae</taxon>
        <taxon>Hansschlegelia</taxon>
    </lineage>
</organism>
<reference evidence="1 2" key="1">
    <citation type="submission" date="2019-02" db="EMBL/GenBank/DDBJ databases">
        <title>Hansschlegelia quercus sp. nov., a novel methylotrophic bacterium from buds of oak (Quercus robur L.).</title>
        <authorList>
            <person name="Agafonova N.V."/>
            <person name="Kaparullina E.N."/>
            <person name="Grouzdev D.S."/>
            <person name="Doronina N.V."/>
        </authorList>
    </citation>
    <scope>NUCLEOTIDE SEQUENCE [LARGE SCALE GENOMIC DNA]</scope>
    <source>
        <strain evidence="1 2">Dub</strain>
    </source>
</reference>
<evidence type="ECO:0000313" key="2">
    <source>
        <dbReference type="Proteomes" id="UP000291613"/>
    </source>
</evidence>
<evidence type="ECO:0008006" key="3">
    <source>
        <dbReference type="Google" id="ProtNLM"/>
    </source>
</evidence>
<name>A0A4Q9GKK0_9HYPH</name>